<evidence type="ECO:0000313" key="1">
    <source>
        <dbReference type="EMBL" id="AYV85668.1"/>
    </source>
</evidence>
<proteinExistence type="predicted"/>
<organism evidence="1">
    <name type="scientific">Satyrvirus sp</name>
    <dbReference type="NCBI Taxonomy" id="2487771"/>
    <lineage>
        <taxon>Viruses</taxon>
        <taxon>Varidnaviria</taxon>
        <taxon>Bamfordvirae</taxon>
        <taxon>Nucleocytoviricota</taxon>
        <taxon>Megaviricetes</taxon>
        <taxon>Imitervirales</taxon>
        <taxon>Mimiviridae</taxon>
        <taxon>Megamimivirinae</taxon>
    </lineage>
</organism>
<dbReference type="EMBL" id="MK072465">
    <property type="protein sequence ID" value="AYV85668.1"/>
    <property type="molecule type" value="Genomic_DNA"/>
</dbReference>
<sequence length="236" mass="27682">MSDKYYGCCIKIYDLVSSFYEEISIPNPKYHDPLPCCSHFASVKEMVGHNFCSSCGIPAVPRITSKTFKAFQIKKDLVDILAKNEFPKIVYGIKYAIDEIIKIIKNQNRSIWFSDVQISVIGYPYNNKSTLKDYFHYFDHKTMCERCYLSFDEYISEYDIAEDSITLIFSRFTLNLDHNLVNEIASNKDIFTPSEDLDSIIELNKMLHLYYELKKYIPGLDLDKYKYEKRGHSCYL</sequence>
<protein>
    <submittedName>
        <fullName evidence="1">Uncharacterized protein</fullName>
    </submittedName>
</protein>
<name>A0A3G5AEV8_9VIRU</name>
<reference evidence="1" key="1">
    <citation type="submission" date="2018-10" db="EMBL/GenBank/DDBJ databases">
        <title>Hidden diversity of soil giant viruses.</title>
        <authorList>
            <person name="Schulz F."/>
            <person name="Alteio L."/>
            <person name="Goudeau D."/>
            <person name="Ryan E.M."/>
            <person name="Malmstrom R.R."/>
            <person name="Blanchard J."/>
            <person name="Woyke T."/>
        </authorList>
    </citation>
    <scope>NUCLEOTIDE SEQUENCE</scope>
    <source>
        <strain evidence="1">SAV1</strain>
    </source>
</reference>
<accession>A0A3G5AEV8</accession>
<gene>
    <name evidence="1" type="ORF">Satyrvirus29_9</name>
</gene>